<evidence type="ECO:0000313" key="2">
    <source>
        <dbReference type="EMBL" id="OQR99261.1"/>
    </source>
</evidence>
<evidence type="ECO:0008006" key="4">
    <source>
        <dbReference type="Google" id="ProtNLM"/>
    </source>
</evidence>
<organism evidence="2 3">
    <name type="scientific">Achlya hypogyna</name>
    <name type="common">Oomycete</name>
    <name type="synonym">Protoachlya hypogyna</name>
    <dbReference type="NCBI Taxonomy" id="1202772"/>
    <lineage>
        <taxon>Eukaryota</taxon>
        <taxon>Sar</taxon>
        <taxon>Stramenopiles</taxon>
        <taxon>Oomycota</taxon>
        <taxon>Saprolegniomycetes</taxon>
        <taxon>Saprolegniales</taxon>
        <taxon>Achlyaceae</taxon>
        <taxon>Achlya</taxon>
    </lineage>
</organism>
<dbReference type="PANTHER" id="PTHR45615:SF66">
    <property type="entry name" value="CARD DOMAIN-CONTAINING PROTEIN"/>
    <property type="match status" value="1"/>
</dbReference>
<keyword evidence="1" id="KW-0175">Coiled coil</keyword>
<feature type="coiled-coil region" evidence="1">
    <location>
        <begin position="1698"/>
        <end position="1732"/>
    </location>
</feature>
<comment type="caution">
    <text evidence="2">The sequence shown here is derived from an EMBL/GenBank/DDBJ whole genome shotgun (WGS) entry which is preliminary data.</text>
</comment>
<name>A0A1V9ZMT7_ACHHY</name>
<reference evidence="2 3" key="1">
    <citation type="journal article" date="2014" name="Genome Biol. Evol.">
        <title>The secreted proteins of Achlya hypogyna and Thraustotheca clavata identify the ancestral oomycete secretome and reveal gene acquisitions by horizontal gene transfer.</title>
        <authorList>
            <person name="Misner I."/>
            <person name="Blouin N."/>
            <person name="Leonard G."/>
            <person name="Richards T.A."/>
            <person name="Lane C.E."/>
        </authorList>
    </citation>
    <scope>NUCLEOTIDE SEQUENCE [LARGE SCALE GENOMIC DNA]</scope>
    <source>
        <strain evidence="2 3">ATCC 48635</strain>
    </source>
</reference>
<proteinExistence type="predicted"/>
<keyword evidence="3" id="KW-1185">Reference proteome</keyword>
<dbReference type="Gene3D" id="3.30.450.40">
    <property type="match status" value="1"/>
</dbReference>
<feature type="coiled-coil region" evidence="1">
    <location>
        <begin position="1776"/>
        <end position="1837"/>
    </location>
</feature>
<evidence type="ECO:0000313" key="3">
    <source>
        <dbReference type="Proteomes" id="UP000243579"/>
    </source>
</evidence>
<dbReference type="Proteomes" id="UP000243579">
    <property type="component" value="Unassembled WGS sequence"/>
</dbReference>
<dbReference type="PANTHER" id="PTHR45615">
    <property type="entry name" value="MYOSIN HEAVY CHAIN, NON-MUSCLE"/>
    <property type="match status" value="1"/>
</dbReference>
<feature type="coiled-coil region" evidence="1">
    <location>
        <begin position="18"/>
        <end position="94"/>
    </location>
</feature>
<evidence type="ECO:0000256" key="1">
    <source>
        <dbReference type="SAM" id="Coils"/>
    </source>
</evidence>
<dbReference type="EMBL" id="JNBR01000072">
    <property type="protein sequence ID" value="OQR99261.1"/>
    <property type="molecule type" value="Genomic_DNA"/>
</dbReference>
<sequence length="1864" mass="214430">MEAAWRNAECVTSLYDHIRDIELRNAALEAEVLKLQEQGAATRTTDVTNSVDIGRALRERDEWRDRYQQVDDANRRLEKKLASIANEHAEQIAKWQERCVFNPHEPKRVALCLASLQKTLDARLEENEAMAQRLHSAHVQVKALSTDNADLRDRLNDHARYVEHHRRHLMRTLVARYCREHVHSTWHRWCRRTLLHRMDAELHARTETVSAVAVLERSKHITRLAAQLQSRLARKTKQRHLSAWYYQATTLTKTRKAAEGRARAAAAKLLAAAFHRWQVLHRRYKALRRLVCQQERHRVRHALVKWRLFRHLMADVAKECTMHDLRVACAEREQKLADALAALAQCSTHSSLLQERLSALMLATQSSQKASATLRSSSAARLAAQCWLRLAHRTLRDVWHAWVGFAGVRRSLRARQQLWLRRQAQWRLHLWAARARTRSYCETLWWHLRARRGQRHTRQCFEALKQRAILARHRRQRVALLQARHALHFGLRLSWATWRRYAAVRASRPSALLRVCLGRAVAATRQAFDHWHSHAAAIERRDKKLVQVLAAMLRLQDNLRQRNACARWVAHLAHKWQLVTDAHNAAVAVLLDESASLQVEIAAWRAKVDAKDSTVASLLQAKEKAVHVGRRWEAVCKQRDASVEALEAQLMATDEWLQRVDARHCFVQNQTRMLHEDAHARLLMLAQHVAMWQARHALATAAHDDRVEHLESRTQKLAASVARKALQCWLQRSSVSVFNRWKLFVKQRRHNADRMRSVLCLFNTYELQRTFGLWKQRHIRRQRHAALVARWQRLHALSLQKTVLGAWARTARDQRQLRHLLTKLGCSFQTSLHAAWFHTWRDFAAQRRRLRSRLQRLVASLAQPMQRSAFTAWLAAAEAQVQAAYRARLLAGEALLQATWRQVATLSWFRTWATSTRRWQHERQLLARCAGRLRHLAVGKTFATWADHVTARKNRRASVALIARLISRHQLVSLWCRWRANCRADADRERAAFHAQAQELRDALAVAHGNVDALRLQVHEAQRHRNELRCQLLVSVCARATAHCLRPLVAQWRRVAATRLAAKKRIERQLRRRRRQLTVRTWLTWVLETRRRQRKRHVILSVAAHAMRSALRLVLRAWRRCATERLRKHGLLQKAHRSRAHMTLGVFWRWWRSHQERQRQACTRLVECTTRLEATALATGFARWIHAVATIKAAKAARRQRLELLTTGRTRSHCQIRLDLWKHYAVARRTKRQANAEAHRFRLCRLWTRWCHVAAQRSLWRHFSEGCKRRWLRRGWQLWLAGVAWRAIVTTEAKCHLALEAARAKHAAFDGALLSQRAASAEQLATLESELSAKRQECAVLRAALEKRSNSKVLAVTLRQVVHRWHQRTATKVALRRVSWIVCRKGHRLLTFAWRAWLLGTAQRSLASLHASALDRERRNSTDASQQAVAAIARDTALWKRKWAARVCTAHLAAVARRLVLRGFQRWQRQQLHDRWQSELRQTTSALRASVIAADAAERQEAVAAAVAAGVRTREALVQPLQAIFRVLFRASSIEQLLDGVAVGLLPQAAGMLWLANPLNEELWSKAHDTVVAVPSHLGIAGKVCASGVVFRSVNVVQDHAFHAIVDQYVIERCPSGTASVHLVCVPVRAPDGPALGVVQLASAAFATDLFVLCHAVAFAVESILGDVLRHARDQAAAQARAALAKSFKQHKRWKHYYAAMQQRLAALQAEHATAQARNAALEADRAALHERVVLVERRHRDAKAEIDEHVEATQALLHDKVEAMRQALVAREDAITVLERELASKTDKLRRYKAAWQQARHQAAAAEDTMQRAADVANLRNELARALADARFLAKAIGHCLQHNGKLPRNMEAEVLRICAAQT</sequence>
<accession>A0A1V9ZMT7</accession>
<dbReference type="SUPFAM" id="SSF55781">
    <property type="entry name" value="GAF domain-like"/>
    <property type="match status" value="1"/>
</dbReference>
<gene>
    <name evidence="2" type="ORF">ACHHYP_07138</name>
</gene>
<dbReference type="OrthoDB" id="62542at2759"/>
<protein>
    <recommendedName>
        <fullName evidence="4">GAF domain-containing protein</fullName>
    </recommendedName>
</protein>
<dbReference type="InterPro" id="IPR029016">
    <property type="entry name" value="GAF-like_dom_sf"/>
</dbReference>
<feature type="coiled-coil region" evidence="1">
    <location>
        <begin position="1317"/>
        <end position="1344"/>
    </location>
</feature>